<comment type="caution">
    <text evidence="2">The sequence shown here is derived from an EMBL/GenBank/DDBJ whole genome shotgun (WGS) entry which is preliminary data.</text>
</comment>
<evidence type="ECO:0000313" key="3">
    <source>
        <dbReference type="Proteomes" id="UP000664382"/>
    </source>
</evidence>
<dbReference type="InterPro" id="IPR036291">
    <property type="entry name" value="NAD(P)-bd_dom_sf"/>
</dbReference>
<sequence>MRKIRAVVYGVGRMGSISTRLMLEHGVEIVGAISQSPQKVGRDLGDVAGLGFQTNVTVERDAEAVLSQLRPDIAIVTVSSYLADMYEHLHRCADHGVNAITLAEEAFYPWRTSPRMTAALDALAKERGVTLTGSGQQDVYWMNLVSLMMGTSHRIDSVVGRVSWNVDDYGPEVAKDQRVGDTLEQFEGFLSRGDRPPTFGRNTLDALVAGTGLRVSAIENHTRPETATTELYSSTLDLRIPAGEVIGFTDIDTIRTVEGPVFTFEMTGSVYAEGQRDVNEWDIHGEPELSVVNPVLNTQMTTCTSMVNRIPDVLNAPPGYVTVDRLPQLKYRAFPLGSYVEAG</sequence>
<dbReference type="Gene3D" id="3.40.50.720">
    <property type="entry name" value="NAD(P)-binding Rossmann-like Domain"/>
    <property type="match status" value="1"/>
</dbReference>
<evidence type="ECO:0000259" key="1">
    <source>
        <dbReference type="Pfam" id="PF19328"/>
    </source>
</evidence>
<dbReference type="AlphaFoldDB" id="A0A939MQZ6"/>
<gene>
    <name evidence="2" type="ORF">J4H92_13670</name>
</gene>
<keyword evidence="3" id="KW-1185">Reference proteome</keyword>
<proteinExistence type="predicted"/>
<dbReference type="Pfam" id="PF19328">
    <property type="entry name" value="DAP_DH_C"/>
    <property type="match status" value="1"/>
</dbReference>
<protein>
    <recommendedName>
        <fullName evidence="1">2,4-diaminopentanoate dehydrogenase C-terminal domain-containing protein</fullName>
    </recommendedName>
</protein>
<name>A0A939MQZ6_9MICO</name>
<dbReference type="CDD" id="cd24146">
    <property type="entry name" value="nat-AmDH_N_like"/>
    <property type="match status" value="1"/>
</dbReference>
<dbReference type="SUPFAM" id="SSF51735">
    <property type="entry name" value="NAD(P)-binding Rossmann-fold domains"/>
    <property type="match status" value="1"/>
</dbReference>
<organism evidence="2 3">
    <name type="scientific">Leucobacter weissii</name>
    <dbReference type="NCBI Taxonomy" id="1983706"/>
    <lineage>
        <taxon>Bacteria</taxon>
        <taxon>Bacillati</taxon>
        <taxon>Actinomycetota</taxon>
        <taxon>Actinomycetes</taxon>
        <taxon>Micrococcales</taxon>
        <taxon>Microbacteriaceae</taxon>
        <taxon>Leucobacter</taxon>
    </lineage>
</organism>
<reference evidence="2" key="1">
    <citation type="submission" date="2021-03" db="EMBL/GenBank/DDBJ databases">
        <title>Leucobacter chromiisoli sp. nov., isolated from chromium-containing soil of chemical plant.</title>
        <authorList>
            <person name="Xu Z."/>
        </authorList>
    </citation>
    <scope>NUCLEOTIDE SEQUENCE</scope>
    <source>
        <strain evidence="2">S27</strain>
    </source>
</reference>
<feature type="domain" description="2,4-diaminopentanoate dehydrogenase C-terminal" evidence="1">
    <location>
        <begin position="144"/>
        <end position="327"/>
    </location>
</feature>
<dbReference type="EMBL" id="JAGDYM010000016">
    <property type="protein sequence ID" value="MBO1902991.1"/>
    <property type="molecule type" value="Genomic_DNA"/>
</dbReference>
<accession>A0A939MQZ6</accession>
<dbReference type="InterPro" id="IPR045760">
    <property type="entry name" value="DAP_DH_C"/>
</dbReference>
<dbReference type="Proteomes" id="UP000664382">
    <property type="component" value="Unassembled WGS sequence"/>
</dbReference>
<evidence type="ECO:0000313" key="2">
    <source>
        <dbReference type="EMBL" id="MBO1902991.1"/>
    </source>
</evidence>
<dbReference type="RefSeq" id="WP_208098745.1">
    <property type="nucleotide sequence ID" value="NZ_JAGDYM010000016.1"/>
</dbReference>